<evidence type="ECO:0000256" key="3">
    <source>
        <dbReference type="ARBA" id="ARBA00023163"/>
    </source>
</evidence>
<dbReference type="Pfam" id="PF13377">
    <property type="entry name" value="Peripla_BP_3"/>
    <property type="match status" value="1"/>
</dbReference>
<dbReference type="Pfam" id="PF12833">
    <property type="entry name" value="HTH_18"/>
    <property type="match status" value="1"/>
</dbReference>
<dbReference type="OrthoDB" id="6003540at2"/>
<dbReference type="Gene3D" id="3.40.50.2300">
    <property type="match status" value="2"/>
</dbReference>
<dbReference type="SUPFAM" id="SSF53822">
    <property type="entry name" value="Periplasmic binding protein-like I"/>
    <property type="match status" value="1"/>
</dbReference>
<evidence type="ECO:0000313" key="7">
    <source>
        <dbReference type="Proteomes" id="UP000317429"/>
    </source>
</evidence>
<reference evidence="6 7" key="1">
    <citation type="submission" date="2019-02" db="EMBL/GenBank/DDBJ databases">
        <title>Deep-cultivation of Planctomycetes and their phenomic and genomic characterization uncovers novel biology.</title>
        <authorList>
            <person name="Wiegand S."/>
            <person name="Jogler M."/>
            <person name="Boedeker C."/>
            <person name="Pinto D."/>
            <person name="Vollmers J."/>
            <person name="Rivas-Marin E."/>
            <person name="Kohn T."/>
            <person name="Peeters S.H."/>
            <person name="Heuer A."/>
            <person name="Rast P."/>
            <person name="Oberbeckmann S."/>
            <person name="Bunk B."/>
            <person name="Jeske O."/>
            <person name="Meyerdierks A."/>
            <person name="Storesund J.E."/>
            <person name="Kallscheuer N."/>
            <person name="Luecker S."/>
            <person name="Lage O.M."/>
            <person name="Pohl T."/>
            <person name="Merkel B.J."/>
            <person name="Hornburger P."/>
            <person name="Mueller R.-W."/>
            <person name="Bruemmer F."/>
            <person name="Labrenz M."/>
            <person name="Spormann A.M."/>
            <person name="Op den Camp H."/>
            <person name="Overmann J."/>
            <person name="Amann R."/>
            <person name="Jetten M.S.M."/>
            <person name="Mascher T."/>
            <person name="Medema M.H."/>
            <person name="Devos D.P."/>
            <person name="Kaster A.-K."/>
            <person name="Ovreas L."/>
            <person name="Rohde M."/>
            <person name="Galperin M.Y."/>
            <person name="Jogler C."/>
        </authorList>
    </citation>
    <scope>NUCLEOTIDE SEQUENCE [LARGE SCALE GENOMIC DNA]</scope>
    <source>
        <strain evidence="6 7">Pla175</strain>
    </source>
</reference>
<evidence type="ECO:0000256" key="1">
    <source>
        <dbReference type="ARBA" id="ARBA00023015"/>
    </source>
</evidence>
<feature type="domain" description="HTH araC/xylS-type" evidence="5">
    <location>
        <begin position="308"/>
        <end position="407"/>
    </location>
</feature>
<dbReference type="GO" id="GO:0003700">
    <property type="term" value="F:DNA-binding transcription factor activity"/>
    <property type="evidence" value="ECO:0007669"/>
    <property type="project" value="InterPro"/>
</dbReference>
<organism evidence="6 7">
    <name type="scientific">Pirellulimonas nuda</name>
    <dbReference type="NCBI Taxonomy" id="2528009"/>
    <lineage>
        <taxon>Bacteria</taxon>
        <taxon>Pseudomonadati</taxon>
        <taxon>Planctomycetota</taxon>
        <taxon>Planctomycetia</taxon>
        <taxon>Pirellulales</taxon>
        <taxon>Lacipirellulaceae</taxon>
        <taxon>Pirellulimonas</taxon>
    </lineage>
</organism>
<dbReference type="SMART" id="SM00342">
    <property type="entry name" value="HTH_ARAC"/>
    <property type="match status" value="1"/>
</dbReference>
<keyword evidence="7" id="KW-1185">Reference proteome</keyword>
<protein>
    <submittedName>
        <fullName evidence="6">Xylose operon regulatory protein</fullName>
    </submittedName>
</protein>
<sequence>MRARHAAAHASVESNQNPRPRPVSRTRQIALAFPRGAHQELFIEGVCRYAAENECDWAYTVSPESLSLSLLELDGWPGDGVLAAVNTPEEARCASMFPIPVVNVSSALADSPVARSMVDNETIGKLAAEHLLSRGFKNLAFYGLTGVEFSKRRWMGFLSHLEESGFTGLSSAQHLAAPTFRFHSKAWLKQNQQLSEWLVSLPKPCGVLAVSDYRARYVLDACQQAKIETPEQISVIGVDNEPFICEHVSPTLTSVARNNMMEGYRAAEMLDQLIRGDELESLETRVPPLEVVERQSTAAFAVSDPRLRMVLAYLHDYLKDPITVEEMASHAGVSRRWLEYAFRDAFGETPYQYIRRQRLQQARRLLSDEPRTKIINVAQRTGFASVKQMRLAFLQAYGATPGECRRQMLEHEEAAIELETD</sequence>
<dbReference type="GO" id="GO:0000976">
    <property type="term" value="F:transcription cis-regulatory region binding"/>
    <property type="evidence" value="ECO:0007669"/>
    <property type="project" value="TreeGrafter"/>
</dbReference>
<feature type="region of interest" description="Disordered" evidence="4">
    <location>
        <begin position="1"/>
        <end position="24"/>
    </location>
</feature>
<gene>
    <name evidence="6" type="primary">xylR_8</name>
    <name evidence="6" type="ORF">Pla175_38450</name>
</gene>
<dbReference type="InterPro" id="IPR028082">
    <property type="entry name" value="Peripla_BP_I"/>
</dbReference>
<evidence type="ECO:0000259" key="5">
    <source>
        <dbReference type="PROSITE" id="PS01124"/>
    </source>
</evidence>
<dbReference type="InterPro" id="IPR009057">
    <property type="entry name" value="Homeodomain-like_sf"/>
</dbReference>
<evidence type="ECO:0000256" key="2">
    <source>
        <dbReference type="ARBA" id="ARBA00023125"/>
    </source>
</evidence>
<dbReference type="InterPro" id="IPR018060">
    <property type="entry name" value="HTH_AraC"/>
</dbReference>
<dbReference type="CDD" id="cd01543">
    <property type="entry name" value="PBP1_XylR"/>
    <property type="match status" value="1"/>
</dbReference>
<dbReference type="InterPro" id="IPR046335">
    <property type="entry name" value="LacI/GalR-like_sensor"/>
</dbReference>
<dbReference type="Gene3D" id="1.10.10.60">
    <property type="entry name" value="Homeodomain-like"/>
    <property type="match status" value="1"/>
</dbReference>
<evidence type="ECO:0000256" key="4">
    <source>
        <dbReference type="SAM" id="MobiDB-lite"/>
    </source>
</evidence>
<keyword evidence="2" id="KW-0238">DNA-binding</keyword>
<evidence type="ECO:0000313" key="6">
    <source>
        <dbReference type="EMBL" id="QDU90441.1"/>
    </source>
</evidence>
<keyword evidence="1" id="KW-0805">Transcription regulation</keyword>
<dbReference type="EMBL" id="CP036291">
    <property type="protein sequence ID" value="QDU90441.1"/>
    <property type="molecule type" value="Genomic_DNA"/>
</dbReference>
<accession>A0A518DG38</accession>
<dbReference type="PROSITE" id="PS01124">
    <property type="entry name" value="HTH_ARAC_FAMILY_2"/>
    <property type="match status" value="1"/>
</dbReference>
<dbReference type="KEGG" id="pnd:Pla175_38450"/>
<keyword evidence="3" id="KW-0804">Transcription</keyword>
<dbReference type="PANTHER" id="PTHR30146:SF24">
    <property type="entry name" value="XYLOSE OPERON REGULATORY PROTEIN"/>
    <property type="match status" value="1"/>
</dbReference>
<proteinExistence type="predicted"/>
<dbReference type="Proteomes" id="UP000317429">
    <property type="component" value="Chromosome"/>
</dbReference>
<name>A0A518DG38_9BACT</name>
<dbReference type="SUPFAM" id="SSF46689">
    <property type="entry name" value="Homeodomain-like"/>
    <property type="match status" value="2"/>
</dbReference>
<dbReference type="AlphaFoldDB" id="A0A518DG38"/>
<dbReference type="PANTHER" id="PTHR30146">
    <property type="entry name" value="LACI-RELATED TRANSCRIPTIONAL REPRESSOR"/>
    <property type="match status" value="1"/>
</dbReference>